<reference evidence="1 2" key="1">
    <citation type="journal article" date="2019" name="Nat. Ecol. Evol.">
        <title>Megaphylogeny resolves global patterns of mushroom evolution.</title>
        <authorList>
            <person name="Varga T."/>
            <person name="Krizsan K."/>
            <person name="Foldi C."/>
            <person name="Dima B."/>
            <person name="Sanchez-Garcia M."/>
            <person name="Sanchez-Ramirez S."/>
            <person name="Szollosi G.J."/>
            <person name="Szarkandi J.G."/>
            <person name="Papp V."/>
            <person name="Albert L."/>
            <person name="Andreopoulos W."/>
            <person name="Angelini C."/>
            <person name="Antonin V."/>
            <person name="Barry K.W."/>
            <person name="Bougher N.L."/>
            <person name="Buchanan P."/>
            <person name="Buyck B."/>
            <person name="Bense V."/>
            <person name="Catcheside P."/>
            <person name="Chovatia M."/>
            <person name="Cooper J."/>
            <person name="Damon W."/>
            <person name="Desjardin D."/>
            <person name="Finy P."/>
            <person name="Geml J."/>
            <person name="Haridas S."/>
            <person name="Hughes K."/>
            <person name="Justo A."/>
            <person name="Karasinski D."/>
            <person name="Kautmanova I."/>
            <person name="Kiss B."/>
            <person name="Kocsube S."/>
            <person name="Kotiranta H."/>
            <person name="LaButti K.M."/>
            <person name="Lechner B.E."/>
            <person name="Liimatainen K."/>
            <person name="Lipzen A."/>
            <person name="Lukacs Z."/>
            <person name="Mihaltcheva S."/>
            <person name="Morgado L.N."/>
            <person name="Niskanen T."/>
            <person name="Noordeloos M.E."/>
            <person name="Ohm R.A."/>
            <person name="Ortiz-Santana B."/>
            <person name="Ovrebo C."/>
            <person name="Racz N."/>
            <person name="Riley R."/>
            <person name="Savchenko A."/>
            <person name="Shiryaev A."/>
            <person name="Soop K."/>
            <person name="Spirin V."/>
            <person name="Szebenyi C."/>
            <person name="Tomsovsky M."/>
            <person name="Tulloss R.E."/>
            <person name="Uehling J."/>
            <person name="Grigoriev I.V."/>
            <person name="Vagvolgyi C."/>
            <person name="Papp T."/>
            <person name="Martin F.M."/>
            <person name="Miettinen O."/>
            <person name="Hibbett D.S."/>
            <person name="Nagy L.G."/>
        </authorList>
    </citation>
    <scope>NUCLEOTIDE SEQUENCE [LARGE SCALE GENOMIC DNA]</scope>
    <source>
        <strain evidence="1 2">NL-1719</strain>
    </source>
</reference>
<accession>A0ACD3AJ79</accession>
<sequence length="344" mass="36637">MSVSAEGRMYLSPSTLAGQKTIIDVGSELGAAIGVHAQGPHGENSSPVSSIAISPREVYDGGYTNAKGIYLRIANGGAGQSGLIKAWADAFIQYNVAQGLEPFKVAWYLGDTTESLAFLAAGYVDIAITYNEAAELQSVNSGAAVDRKYGWRDHFVLVGPKSNPAGLDPQNDILDMFNKIVTGGNADVAAPPVGRPAVRFLSRFDKSATNIKESELFIKIGQLRSGMEVPWGLAYSKWYHQYPRFPIEALGGASLLSEYTLTDRGTWLSSPPEVTSQLAIFKAGSDVASDPLLNPAHVLLGAKADPEHLDIAQGFMAWAVSADGGQKVIGEFKKNGEVLYSKAP</sequence>
<keyword evidence="2" id="KW-1185">Reference proteome</keyword>
<dbReference type="EMBL" id="ML208421">
    <property type="protein sequence ID" value="TFK65918.1"/>
    <property type="molecule type" value="Genomic_DNA"/>
</dbReference>
<proteinExistence type="predicted"/>
<protein>
    <submittedName>
        <fullName evidence="1">Uncharacterized protein</fullName>
    </submittedName>
</protein>
<evidence type="ECO:0000313" key="2">
    <source>
        <dbReference type="Proteomes" id="UP000308600"/>
    </source>
</evidence>
<dbReference type="Proteomes" id="UP000308600">
    <property type="component" value="Unassembled WGS sequence"/>
</dbReference>
<name>A0ACD3AJ79_9AGAR</name>
<evidence type="ECO:0000313" key="1">
    <source>
        <dbReference type="EMBL" id="TFK65918.1"/>
    </source>
</evidence>
<gene>
    <name evidence="1" type="ORF">BDN72DRAFT_880626</name>
</gene>
<organism evidence="1 2">
    <name type="scientific">Pluteus cervinus</name>
    <dbReference type="NCBI Taxonomy" id="181527"/>
    <lineage>
        <taxon>Eukaryota</taxon>
        <taxon>Fungi</taxon>
        <taxon>Dikarya</taxon>
        <taxon>Basidiomycota</taxon>
        <taxon>Agaricomycotina</taxon>
        <taxon>Agaricomycetes</taxon>
        <taxon>Agaricomycetidae</taxon>
        <taxon>Agaricales</taxon>
        <taxon>Pluteineae</taxon>
        <taxon>Pluteaceae</taxon>
        <taxon>Pluteus</taxon>
    </lineage>
</organism>